<evidence type="ECO:0000256" key="1">
    <source>
        <dbReference type="SAM" id="MobiDB-lite"/>
    </source>
</evidence>
<dbReference type="InParanoid" id="A0A3Q7IIH7"/>
<protein>
    <submittedName>
        <fullName evidence="2">Uncharacterized protein</fullName>
    </submittedName>
</protein>
<reference evidence="2" key="1">
    <citation type="journal article" date="2012" name="Nature">
        <title>The tomato genome sequence provides insights into fleshy fruit evolution.</title>
        <authorList>
            <consortium name="Tomato Genome Consortium"/>
        </authorList>
    </citation>
    <scope>NUCLEOTIDE SEQUENCE [LARGE SCALE GENOMIC DNA]</scope>
    <source>
        <strain evidence="2">cv. Heinz 1706</strain>
    </source>
</reference>
<reference evidence="2" key="2">
    <citation type="submission" date="2019-01" db="UniProtKB">
        <authorList>
            <consortium name="EnsemblPlants"/>
        </authorList>
    </citation>
    <scope>IDENTIFICATION</scope>
    <source>
        <strain evidence="2">cv. Heinz 1706</strain>
    </source>
</reference>
<evidence type="ECO:0000313" key="3">
    <source>
        <dbReference type="Proteomes" id="UP000004994"/>
    </source>
</evidence>
<dbReference type="PaxDb" id="4081-Solyc10g055420.1.1"/>
<dbReference type="Proteomes" id="UP000004994">
    <property type="component" value="Chromosome 10"/>
</dbReference>
<sequence>MKDSEYVTYLWHETEMRRKEKEDRKKMMQKQADVDSDQKKGQNQHDFIEKTMIDKKPANENAQTSPQQSDAVQTPFKAKQEKIEI</sequence>
<keyword evidence="3" id="KW-1185">Reference proteome</keyword>
<evidence type="ECO:0000313" key="2">
    <source>
        <dbReference type="EnsemblPlants" id="Solyc10g055420.2.1"/>
    </source>
</evidence>
<organism evidence="2">
    <name type="scientific">Solanum lycopersicum</name>
    <name type="common">Tomato</name>
    <name type="synonym">Lycopersicon esculentum</name>
    <dbReference type="NCBI Taxonomy" id="4081"/>
    <lineage>
        <taxon>Eukaryota</taxon>
        <taxon>Viridiplantae</taxon>
        <taxon>Streptophyta</taxon>
        <taxon>Embryophyta</taxon>
        <taxon>Tracheophyta</taxon>
        <taxon>Spermatophyta</taxon>
        <taxon>Magnoliopsida</taxon>
        <taxon>eudicotyledons</taxon>
        <taxon>Gunneridae</taxon>
        <taxon>Pentapetalae</taxon>
        <taxon>asterids</taxon>
        <taxon>lamiids</taxon>
        <taxon>Solanales</taxon>
        <taxon>Solanaceae</taxon>
        <taxon>Solanoideae</taxon>
        <taxon>Solaneae</taxon>
        <taxon>Solanum</taxon>
        <taxon>Solanum subgen. Lycopersicon</taxon>
    </lineage>
</organism>
<accession>A0A3Q7IIH7</accession>
<name>A0A3Q7IIH7_SOLLC</name>
<dbReference type="EnsemblPlants" id="Solyc10g055420.2.1">
    <property type="protein sequence ID" value="Solyc10g055420.2.1"/>
    <property type="gene ID" value="Solyc10g055420.2"/>
</dbReference>
<dbReference type="Gramene" id="Solyc10g055420.2.1">
    <property type="protein sequence ID" value="Solyc10g055420.2.1"/>
    <property type="gene ID" value="Solyc10g055420.2"/>
</dbReference>
<feature type="compositionally biased region" description="Basic and acidic residues" evidence="1">
    <location>
        <begin position="46"/>
        <end position="58"/>
    </location>
</feature>
<feature type="compositionally biased region" description="Basic and acidic residues" evidence="1">
    <location>
        <begin position="16"/>
        <end position="40"/>
    </location>
</feature>
<feature type="region of interest" description="Disordered" evidence="1">
    <location>
        <begin position="16"/>
        <end position="85"/>
    </location>
</feature>
<proteinExistence type="predicted"/>
<feature type="compositionally biased region" description="Polar residues" evidence="1">
    <location>
        <begin position="60"/>
        <end position="72"/>
    </location>
</feature>
<dbReference type="OMA" id="TYLWHET"/>
<dbReference type="AlphaFoldDB" id="A0A3Q7IIH7"/>